<gene>
    <name evidence="5" type="ORF">A6035_11885</name>
</gene>
<name>A0A2S1R8Y8_9ACTN</name>
<dbReference type="EMBL" id="CP015449">
    <property type="protein sequence ID" value="AWH92758.1"/>
    <property type="molecule type" value="Genomic_DNA"/>
</dbReference>
<keyword evidence="4" id="KW-1133">Transmembrane helix</keyword>
<feature type="transmembrane region" description="Helical" evidence="4">
    <location>
        <begin position="20"/>
        <end position="42"/>
    </location>
</feature>
<accession>A0A2S1R8Y8</accession>
<keyword evidence="6" id="KW-1185">Reference proteome</keyword>
<dbReference type="PANTHER" id="PTHR37042:SF4">
    <property type="entry name" value="OUTER MEMBRANE PROTEIN RV1973"/>
    <property type="match status" value="1"/>
</dbReference>
<evidence type="ECO:0000313" key="6">
    <source>
        <dbReference type="Proteomes" id="UP000244928"/>
    </source>
</evidence>
<proteinExistence type="predicted"/>
<dbReference type="RefSeq" id="WP_108847966.1">
    <property type="nucleotide sequence ID" value="NZ_CP015449.1"/>
</dbReference>
<organism evidence="5 6">
    <name type="scientific">Dietzia lutea</name>
    <dbReference type="NCBI Taxonomy" id="546160"/>
    <lineage>
        <taxon>Bacteria</taxon>
        <taxon>Bacillati</taxon>
        <taxon>Actinomycetota</taxon>
        <taxon>Actinomycetes</taxon>
        <taxon>Mycobacteriales</taxon>
        <taxon>Dietziaceae</taxon>
        <taxon>Dietzia</taxon>
    </lineage>
</organism>
<dbReference type="PANTHER" id="PTHR37042">
    <property type="entry name" value="OUTER MEMBRANE PROTEIN RV1973"/>
    <property type="match status" value="1"/>
</dbReference>
<feature type="region of interest" description="Disordered" evidence="3">
    <location>
        <begin position="156"/>
        <end position="175"/>
    </location>
</feature>
<evidence type="ECO:0000313" key="5">
    <source>
        <dbReference type="EMBL" id="AWH92758.1"/>
    </source>
</evidence>
<protein>
    <submittedName>
        <fullName evidence="5">Uncharacterized protein</fullName>
    </submittedName>
</protein>
<evidence type="ECO:0000256" key="2">
    <source>
        <dbReference type="ARBA" id="ARBA00023136"/>
    </source>
</evidence>
<keyword evidence="2 4" id="KW-0472">Membrane</keyword>
<dbReference type="KEGG" id="dlu:A6035_11885"/>
<sequence length="203" mass="20709">MASSDPPGPARADASGRVGARGAALTVALVLAVVVAAVAAVVPASSMWARHTAAADRERLTDAAREVAVLMSSLSDGEAESSLDRLAELGTGGFRAEVEARREEVSRLVGDGGGDDGDDEVRPRTRVVASGVEQEDLPSGLGDGPARARLLVAVRSGVGDPPPDRAGAGADRGGGQGERLWRWRLEAVIEDGRALVSSAEVAV</sequence>
<dbReference type="Proteomes" id="UP000244928">
    <property type="component" value="Chromosome"/>
</dbReference>
<dbReference type="GO" id="GO:0016020">
    <property type="term" value="C:membrane"/>
    <property type="evidence" value="ECO:0007669"/>
    <property type="project" value="UniProtKB-SubCell"/>
</dbReference>
<evidence type="ECO:0000256" key="1">
    <source>
        <dbReference type="ARBA" id="ARBA00004370"/>
    </source>
</evidence>
<evidence type="ECO:0000256" key="3">
    <source>
        <dbReference type="SAM" id="MobiDB-lite"/>
    </source>
</evidence>
<keyword evidence="4" id="KW-0812">Transmembrane</keyword>
<comment type="subcellular location">
    <subcellularLocation>
        <location evidence="1">Membrane</location>
    </subcellularLocation>
</comment>
<dbReference type="AlphaFoldDB" id="A0A2S1R8Y8"/>
<evidence type="ECO:0000256" key="4">
    <source>
        <dbReference type="SAM" id="Phobius"/>
    </source>
</evidence>
<reference evidence="5 6" key="1">
    <citation type="submission" date="2016-04" db="EMBL/GenBank/DDBJ databases">
        <title>Complete genome sequence of Dietzia lutea YIM 80766T, a strain isolated from desert soil in Egypt.</title>
        <authorList>
            <person name="Zhao J."/>
            <person name="Hu B."/>
            <person name="Geng S."/>
            <person name="Nie Y."/>
            <person name="Tang Y."/>
        </authorList>
    </citation>
    <scope>NUCLEOTIDE SEQUENCE [LARGE SCALE GENOMIC DNA]</scope>
    <source>
        <strain evidence="5 6">YIM 80766</strain>
    </source>
</reference>